<protein>
    <submittedName>
        <fullName evidence="1">Uncharacterized protein</fullName>
    </submittedName>
</protein>
<proteinExistence type="predicted"/>
<accession>A0ABR4KUA7</accession>
<evidence type="ECO:0000313" key="2">
    <source>
        <dbReference type="Proteomes" id="UP001610446"/>
    </source>
</evidence>
<dbReference type="EMBL" id="JBFXLU010000009">
    <property type="protein sequence ID" value="KAL2855856.1"/>
    <property type="molecule type" value="Genomic_DNA"/>
</dbReference>
<name>A0ABR4KUA7_9EURO</name>
<comment type="caution">
    <text evidence="1">The sequence shown here is derived from an EMBL/GenBank/DDBJ whole genome shotgun (WGS) entry which is preliminary data.</text>
</comment>
<sequence length="192" mass="21373">MSSSNTTTSTSAPATIWAGTPYKPSPYECPSCSLCMFGEDCPTAEHPFNTLQEKGLRCYECSACSHREYEAPETGIQVNAPKPYKEAHANLYTESINFYVHVPLDEVQVNSNTLKYRLALAEMQNSKGTIYTAEHEAAGEIPESGEIIAVCLKQHADPTIILEEARESVKRKLREEGVRKISDFEKYLGETN</sequence>
<reference evidence="1 2" key="1">
    <citation type="submission" date="2024-07" db="EMBL/GenBank/DDBJ databases">
        <title>Section-level genome sequencing and comparative genomics of Aspergillus sections Usti and Cavernicolus.</title>
        <authorList>
            <consortium name="Lawrence Berkeley National Laboratory"/>
            <person name="Nybo J.L."/>
            <person name="Vesth T.C."/>
            <person name="Theobald S."/>
            <person name="Frisvad J.C."/>
            <person name="Larsen T.O."/>
            <person name="Kjaerboelling I."/>
            <person name="Rothschild-Mancinelli K."/>
            <person name="Lyhne E.K."/>
            <person name="Kogle M.E."/>
            <person name="Barry K."/>
            <person name="Clum A."/>
            <person name="Na H."/>
            <person name="Ledsgaard L."/>
            <person name="Lin J."/>
            <person name="Lipzen A."/>
            <person name="Kuo A."/>
            <person name="Riley R."/>
            <person name="Mondo S."/>
            <person name="Labutti K."/>
            <person name="Haridas S."/>
            <person name="Pangalinan J."/>
            <person name="Salamov A.A."/>
            <person name="Simmons B.A."/>
            <person name="Magnuson J.K."/>
            <person name="Chen J."/>
            <person name="Drula E."/>
            <person name="Henrissat B."/>
            <person name="Wiebenga A."/>
            <person name="Lubbers R.J."/>
            <person name="Gomes A.C."/>
            <person name="Makela M.R."/>
            <person name="Stajich J."/>
            <person name="Grigoriev I.V."/>
            <person name="Mortensen U.H."/>
            <person name="De Vries R.P."/>
            <person name="Baker S.E."/>
            <person name="Andersen M.R."/>
        </authorList>
    </citation>
    <scope>NUCLEOTIDE SEQUENCE [LARGE SCALE GENOMIC DNA]</scope>
    <source>
        <strain evidence="1 2">CBS 123904</strain>
    </source>
</reference>
<keyword evidence="2" id="KW-1185">Reference proteome</keyword>
<organism evidence="1 2">
    <name type="scientific">Aspergillus pseudoustus</name>
    <dbReference type="NCBI Taxonomy" id="1810923"/>
    <lineage>
        <taxon>Eukaryota</taxon>
        <taxon>Fungi</taxon>
        <taxon>Dikarya</taxon>
        <taxon>Ascomycota</taxon>
        <taxon>Pezizomycotina</taxon>
        <taxon>Eurotiomycetes</taxon>
        <taxon>Eurotiomycetidae</taxon>
        <taxon>Eurotiales</taxon>
        <taxon>Aspergillaceae</taxon>
        <taxon>Aspergillus</taxon>
        <taxon>Aspergillus subgen. Nidulantes</taxon>
    </lineage>
</organism>
<evidence type="ECO:0000313" key="1">
    <source>
        <dbReference type="EMBL" id="KAL2855856.1"/>
    </source>
</evidence>
<gene>
    <name evidence="1" type="ORF">BJY01DRAFT_243043</name>
</gene>
<dbReference type="Proteomes" id="UP001610446">
    <property type="component" value="Unassembled WGS sequence"/>
</dbReference>